<keyword evidence="3" id="KW-0731">Sigma factor</keyword>
<dbReference type="Gene3D" id="1.10.10.10">
    <property type="entry name" value="Winged helix-like DNA-binding domain superfamily/Winged helix DNA-binding domain"/>
    <property type="match status" value="1"/>
</dbReference>
<evidence type="ECO:0000256" key="4">
    <source>
        <dbReference type="ARBA" id="ARBA00023163"/>
    </source>
</evidence>
<dbReference type="InterPro" id="IPR013324">
    <property type="entry name" value="RNA_pol_sigma_r3/r4-like"/>
</dbReference>
<name>A0A398CFC8_9BACL</name>
<feature type="domain" description="RNA polymerase sigma factor 70 region 4 type 2" evidence="6">
    <location>
        <begin position="128"/>
        <end position="180"/>
    </location>
</feature>
<dbReference type="OrthoDB" id="9782703at2"/>
<proteinExistence type="inferred from homology"/>
<dbReference type="InterPro" id="IPR013325">
    <property type="entry name" value="RNA_pol_sigma_r2"/>
</dbReference>
<keyword evidence="8" id="KW-1185">Reference proteome</keyword>
<sequence>MTANKEASSSPNVAVSANAPDSETLARMALSGDDEAFFRLVTDDRERLLRIAYAYMKNEHDALEAIQEATCRAYAKLRKLKEPSLFLTWYTRILINCCIDEQKRKRRMLPMLRLPEGAAIDRLPDERLRLDAAIAKLAPHYRHIIILKYYEDMTLTEIARLLEKPDGTVKTWLNKALKKLRADLGEGGGGFHDRWGEDGTLRI</sequence>
<dbReference type="GO" id="GO:0006352">
    <property type="term" value="P:DNA-templated transcription initiation"/>
    <property type="evidence" value="ECO:0007669"/>
    <property type="project" value="InterPro"/>
</dbReference>
<dbReference type="Gene3D" id="1.10.1740.10">
    <property type="match status" value="1"/>
</dbReference>
<dbReference type="GO" id="GO:0003677">
    <property type="term" value="F:DNA binding"/>
    <property type="evidence" value="ECO:0007669"/>
    <property type="project" value="InterPro"/>
</dbReference>
<dbReference type="InterPro" id="IPR007627">
    <property type="entry name" value="RNA_pol_sigma70_r2"/>
</dbReference>
<protein>
    <submittedName>
        <fullName evidence="7">Sigma-70 family RNA polymerase sigma factor</fullName>
    </submittedName>
</protein>
<dbReference type="PANTHER" id="PTHR43133:SF51">
    <property type="entry name" value="RNA POLYMERASE SIGMA FACTOR"/>
    <property type="match status" value="1"/>
</dbReference>
<accession>A0A398CFC8</accession>
<feature type="domain" description="RNA polymerase sigma-70 region 2" evidence="5">
    <location>
        <begin position="40"/>
        <end position="107"/>
    </location>
</feature>
<evidence type="ECO:0000313" key="7">
    <source>
        <dbReference type="EMBL" id="RIE01896.1"/>
    </source>
</evidence>
<comment type="similarity">
    <text evidence="1">Belongs to the sigma-70 factor family. ECF subfamily.</text>
</comment>
<dbReference type="SUPFAM" id="SSF88946">
    <property type="entry name" value="Sigma2 domain of RNA polymerase sigma factors"/>
    <property type="match status" value="1"/>
</dbReference>
<dbReference type="GO" id="GO:0016987">
    <property type="term" value="F:sigma factor activity"/>
    <property type="evidence" value="ECO:0007669"/>
    <property type="project" value="UniProtKB-KW"/>
</dbReference>
<evidence type="ECO:0000259" key="6">
    <source>
        <dbReference type="Pfam" id="PF08281"/>
    </source>
</evidence>
<dbReference type="EMBL" id="QXJM01000039">
    <property type="protein sequence ID" value="RIE01896.1"/>
    <property type="molecule type" value="Genomic_DNA"/>
</dbReference>
<evidence type="ECO:0000256" key="1">
    <source>
        <dbReference type="ARBA" id="ARBA00010641"/>
    </source>
</evidence>
<gene>
    <name evidence="7" type="ORF">D3H35_14035</name>
</gene>
<comment type="caution">
    <text evidence="7">The sequence shown here is derived from an EMBL/GenBank/DDBJ whole genome shotgun (WGS) entry which is preliminary data.</text>
</comment>
<dbReference type="SUPFAM" id="SSF88659">
    <property type="entry name" value="Sigma3 and sigma4 domains of RNA polymerase sigma factors"/>
    <property type="match status" value="1"/>
</dbReference>
<keyword evidence="2" id="KW-0805">Transcription regulation</keyword>
<dbReference type="InterPro" id="IPR039425">
    <property type="entry name" value="RNA_pol_sigma-70-like"/>
</dbReference>
<dbReference type="Pfam" id="PF08281">
    <property type="entry name" value="Sigma70_r4_2"/>
    <property type="match status" value="1"/>
</dbReference>
<dbReference type="Pfam" id="PF04542">
    <property type="entry name" value="Sigma70_r2"/>
    <property type="match status" value="1"/>
</dbReference>
<organism evidence="7 8">
    <name type="scientific">Cohnella faecalis</name>
    <dbReference type="NCBI Taxonomy" id="2315694"/>
    <lineage>
        <taxon>Bacteria</taxon>
        <taxon>Bacillati</taxon>
        <taxon>Bacillota</taxon>
        <taxon>Bacilli</taxon>
        <taxon>Bacillales</taxon>
        <taxon>Paenibacillaceae</taxon>
        <taxon>Cohnella</taxon>
    </lineage>
</organism>
<evidence type="ECO:0000256" key="2">
    <source>
        <dbReference type="ARBA" id="ARBA00023015"/>
    </source>
</evidence>
<reference evidence="7 8" key="1">
    <citation type="submission" date="2018-09" db="EMBL/GenBank/DDBJ databases">
        <title>Cohnella cavernae sp. nov., isolated from a karst cave.</title>
        <authorList>
            <person name="Zhu H."/>
        </authorList>
    </citation>
    <scope>NUCLEOTIDE SEQUENCE [LARGE SCALE GENOMIC DNA]</scope>
    <source>
        <strain evidence="7 8">K2E09-144</strain>
    </source>
</reference>
<evidence type="ECO:0000259" key="5">
    <source>
        <dbReference type="Pfam" id="PF04542"/>
    </source>
</evidence>
<dbReference type="NCBIfam" id="TIGR02937">
    <property type="entry name" value="sigma70-ECF"/>
    <property type="match status" value="1"/>
</dbReference>
<dbReference type="PANTHER" id="PTHR43133">
    <property type="entry name" value="RNA POLYMERASE ECF-TYPE SIGMA FACTO"/>
    <property type="match status" value="1"/>
</dbReference>
<dbReference type="CDD" id="cd06171">
    <property type="entry name" value="Sigma70_r4"/>
    <property type="match status" value="1"/>
</dbReference>
<dbReference type="Proteomes" id="UP000266340">
    <property type="component" value="Unassembled WGS sequence"/>
</dbReference>
<dbReference type="AlphaFoldDB" id="A0A398CFC8"/>
<dbReference type="InterPro" id="IPR036388">
    <property type="entry name" value="WH-like_DNA-bd_sf"/>
</dbReference>
<evidence type="ECO:0000313" key="8">
    <source>
        <dbReference type="Proteomes" id="UP000266340"/>
    </source>
</evidence>
<keyword evidence="4" id="KW-0804">Transcription</keyword>
<dbReference type="InterPro" id="IPR013249">
    <property type="entry name" value="RNA_pol_sigma70_r4_t2"/>
</dbReference>
<evidence type="ECO:0000256" key="3">
    <source>
        <dbReference type="ARBA" id="ARBA00023082"/>
    </source>
</evidence>
<dbReference type="InterPro" id="IPR014284">
    <property type="entry name" value="RNA_pol_sigma-70_dom"/>
</dbReference>